<comment type="caution">
    <text evidence="7">The sequence shown here is derived from an EMBL/GenBank/DDBJ whole genome shotgun (WGS) entry which is preliminary data.</text>
</comment>
<dbReference type="Pfam" id="PF00528">
    <property type="entry name" value="BPD_transp_1"/>
    <property type="match status" value="1"/>
</dbReference>
<comment type="subcellular location">
    <subcellularLocation>
        <location evidence="1 5">Cell membrane</location>
        <topology evidence="1 5">Multi-pass membrane protein</topology>
    </subcellularLocation>
</comment>
<feature type="domain" description="ABC transmembrane type-1" evidence="6">
    <location>
        <begin position="178"/>
        <end position="374"/>
    </location>
</feature>
<feature type="transmembrane region" description="Helical" evidence="5">
    <location>
        <begin position="180"/>
        <end position="205"/>
    </location>
</feature>
<dbReference type="RefSeq" id="WP_132701959.1">
    <property type="nucleotide sequence ID" value="NZ_SLZR01000009.1"/>
</dbReference>
<dbReference type="SUPFAM" id="SSF161098">
    <property type="entry name" value="MetI-like"/>
    <property type="match status" value="1"/>
</dbReference>
<keyword evidence="2 5" id="KW-0812">Transmembrane</keyword>
<protein>
    <submittedName>
        <fullName evidence="7">Peptide/nickel transport system permease protein</fullName>
    </submittedName>
</protein>
<evidence type="ECO:0000256" key="3">
    <source>
        <dbReference type="ARBA" id="ARBA00022989"/>
    </source>
</evidence>
<dbReference type="GO" id="GO:0055085">
    <property type="term" value="P:transmembrane transport"/>
    <property type="evidence" value="ECO:0007669"/>
    <property type="project" value="InterPro"/>
</dbReference>
<dbReference type="EMBL" id="SLZR01000009">
    <property type="protein sequence ID" value="TCS40450.1"/>
    <property type="molecule type" value="Genomic_DNA"/>
</dbReference>
<dbReference type="InterPro" id="IPR035906">
    <property type="entry name" value="MetI-like_sf"/>
</dbReference>
<feature type="transmembrane region" description="Helical" evidence="5">
    <location>
        <begin position="304"/>
        <end position="330"/>
    </location>
</feature>
<dbReference type="PANTHER" id="PTHR43839">
    <property type="entry name" value="OPPC IN A BINDING PROTEIN-DEPENDENT TRANSPORT SYSTEM"/>
    <property type="match status" value="1"/>
</dbReference>
<dbReference type="PROSITE" id="PS50928">
    <property type="entry name" value="ABC_TM1"/>
    <property type="match status" value="1"/>
</dbReference>
<name>A0A4R3I4D1_9GAMM</name>
<organism evidence="7 8">
    <name type="scientific">Reinekea marinisedimentorum</name>
    <dbReference type="NCBI Taxonomy" id="230495"/>
    <lineage>
        <taxon>Bacteria</taxon>
        <taxon>Pseudomonadati</taxon>
        <taxon>Pseudomonadota</taxon>
        <taxon>Gammaproteobacteria</taxon>
        <taxon>Oceanospirillales</taxon>
        <taxon>Saccharospirillaceae</taxon>
        <taxon>Reinekea</taxon>
    </lineage>
</organism>
<keyword evidence="4 5" id="KW-0472">Membrane</keyword>
<evidence type="ECO:0000259" key="6">
    <source>
        <dbReference type="PROSITE" id="PS50928"/>
    </source>
</evidence>
<evidence type="ECO:0000256" key="4">
    <source>
        <dbReference type="ARBA" id="ARBA00023136"/>
    </source>
</evidence>
<sequence length="388" mass="43427">MTSQTHLEQSPDTELNQTLSAQAEDNGSDIAYASKTKLMWLRFKQHKVALFSAIMIILFYLVAIFADLIAVQDINKYAAKYKYAPPSAVHWVNSEGDFTWPFIHDLKRELNMETLEFEYTEGDKEFPIRFLHRGYEYRVLGLFKTDIHLFGVDDGAALFLMGSDKLGRDVFSKIVHGARISLSIGLIGVLLSLVFGVVLGGISGFYGGKIDTFIQRLIEVLMSFPSIPLWMALAASLPPQWSPIFVYFMITLILSVIGWTGIARVVRGIVMRLKEEKYTEAALLSGANNFYIIRKHLLPGATSFVIAQATLSIPAMIIAETSLSFLGIGLRPPVVSWGVLLQEAQSIEVIANYPWILYPSFFVIVTVLFFNFLGDGLRDAADPYMNRA</sequence>
<evidence type="ECO:0000256" key="2">
    <source>
        <dbReference type="ARBA" id="ARBA00022692"/>
    </source>
</evidence>
<dbReference type="GO" id="GO:0005886">
    <property type="term" value="C:plasma membrane"/>
    <property type="evidence" value="ECO:0007669"/>
    <property type="project" value="UniProtKB-SubCell"/>
</dbReference>
<dbReference type="PANTHER" id="PTHR43839:SF3">
    <property type="entry name" value="OLIGOPEPTIDE ABC TRANSPORTER, PERMEASE PROTEIN"/>
    <property type="match status" value="1"/>
</dbReference>
<gene>
    <name evidence="7" type="ORF">BCF53_109160</name>
</gene>
<feature type="transmembrane region" description="Helical" evidence="5">
    <location>
        <begin position="48"/>
        <end position="71"/>
    </location>
</feature>
<feature type="transmembrane region" description="Helical" evidence="5">
    <location>
        <begin position="350"/>
        <end position="373"/>
    </location>
</feature>
<evidence type="ECO:0000313" key="8">
    <source>
        <dbReference type="Proteomes" id="UP000295793"/>
    </source>
</evidence>
<feature type="transmembrane region" description="Helical" evidence="5">
    <location>
        <begin position="217"/>
        <end position="238"/>
    </location>
</feature>
<dbReference type="Gene3D" id="1.10.3720.10">
    <property type="entry name" value="MetI-like"/>
    <property type="match status" value="1"/>
</dbReference>
<comment type="similarity">
    <text evidence="5">Belongs to the binding-protein-dependent transport system permease family.</text>
</comment>
<dbReference type="InterPro" id="IPR025966">
    <property type="entry name" value="OppC_N"/>
</dbReference>
<evidence type="ECO:0000256" key="1">
    <source>
        <dbReference type="ARBA" id="ARBA00004651"/>
    </source>
</evidence>
<evidence type="ECO:0000256" key="5">
    <source>
        <dbReference type="RuleBase" id="RU363032"/>
    </source>
</evidence>
<feature type="transmembrane region" description="Helical" evidence="5">
    <location>
        <begin position="244"/>
        <end position="266"/>
    </location>
</feature>
<dbReference type="OrthoDB" id="9805884at2"/>
<dbReference type="InterPro" id="IPR000515">
    <property type="entry name" value="MetI-like"/>
</dbReference>
<proteinExistence type="inferred from homology"/>
<dbReference type="Pfam" id="PF12911">
    <property type="entry name" value="OppC_N"/>
    <property type="match status" value="1"/>
</dbReference>
<dbReference type="AlphaFoldDB" id="A0A4R3I4D1"/>
<keyword evidence="8" id="KW-1185">Reference proteome</keyword>
<reference evidence="7 8" key="1">
    <citation type="submission" date="2019-03" db="EMBL/GenBank/DDBJ databases">
        <title>Genomic Encyclopedia of Archaeal and Bacterial Type Strains, Phase II (KMG-II): from individual species to whole genera.</title>
        <authorList>
            <person name="Goeker M."/>
        </authorList>
    </citation>
    <scope>NUCLEOTIDE SEQUENCE [LARGE SCALE GENOMIC DNA]</scope>
    <source>
        <strain evidence="7 8">DSM 15388</strain>
    </source>
</reference>
<evidence type="ECO:0000313" key="7">
    <source>
        <dbReference type="EMBL" id="TCS40450.1"/>
    </source>
</evidence>
<dbReference type="CDD" id="cd06261">
    <property type="entry name" value="TM_PBP2"/>
    <property type="match status" value="1"/>
</dbReference>
<accession>A0A4R3I4D1</accession>
<keyword evidence="5" id="KW-0813">Transport</keyword>
<keyword evidence="3 5" id="KW-1133">Transmembrane helix</keyword>
<dbReference type="Proteomes" id="UP000295793">
    <property type="component" value="Unassembled WGS sequence"/>
</dbReference>